<name>A0A1E7KN95_9ACTN</name>
<dbReference type="SUPFAM" id="SSF52413">
    <property type="entry name" value="UDP-glucose/GDP-mannose dehydrogenase C-terminal domain"/>
    <property type="match status" value="1"/>
</dbReference>
<evidence type="ECO:0000256" key="6">
    <source>
        <dbReference type="ARBA" id="ARBA00047473"/>
    </source>
</evidence>
<dbReference type="GO" id="GO:0000271">
    <property type="term" value="P:polysaccharide biosynthetic process"/>
    <property type="evidence" value="ECO:0007669"/>
    <property type="project" value="InterPro"/>
</dbReference>
<protein>
    <recommendedName>
        <fullName evidence="3 7">UDP-glucose 6-dehydrogenase</fullName>
        <ecNumber evidence="3 7">1.1.1.22</ecNumber>
    </recommendedName>
</protein>
<feature type="binding site" evidence="9">
    <location>
        <begin position="164"/>
        <end position="167"/>
    </location>
    <ligand>
        <name>substrate</name>
    </ligand>
</feature>
<evidence type="ECO:0000256" key="10">
    <source>
        <dbReference type="PIRSR" id="PIRSR500134-3"/>
    </source>
</evidence>
<dbReference type="InterPro" id="IPR017476">
    <property type="entry name" value="UDP-Glc/GDP-Man"/>
</dbReference>
<dbReference type="Proteomes" id="UP000176101">
    <property type="component" value="Unassembled WGS sequence"/>
</dbReference>
<dbReference type="Gene3D" id="3.40.50.720">
    <property type="entry name" value="NAD(P)-binding Rossmann-like Domain"/>
    <property type="match status" value="2"/>
</dbReference>
<dbReference type="InterPro" id="IPR014027">
    <property type="entry name" value="UDP-Glc/GDP-Man_DH_C"/>
</dbReference>
<dbReference type="InterPro" id="IPR008927">
    <property type="entry name" value="6-PGluconate_DH-like_C_sf"/>
</dbReference>
<dbReference type="Pfam" id="PF00984">
    <property type="entry name" value="UDPG_MGDP_dh"/>
    <property type="match status" value="1"/>
</dbReference>
<dbReference type="GO" id="GO:0006065">
    <property type="term" value="P:UDP-glucuronate biosynthetic process"/>
    <property type="evidence" value="ECO:0007669"/>
    <property type="project" value="UniProtKB-UniPathway"/>
</dbReference>
<dbReference type="EMBL" id="LJGU01000097">
    <property type="protein sequence ID" value="OEV05452.1"/>
    <property type="molecule type" value="Genomic_DNA"/>
</dbReference>
<dbReference type="Pfam" id="PF03721">
    <property type="entry name" value="UDPG_MGDP_dh_N"/>
    <property type="match status" value="1"/>
</dbReference>
<dbReference type="STRING" id="1075402.AN216_03025"/>
<dbReference type="PIRSF" id="PIRSF500134">
    <property type="entry name" value="UDPglc_DH_bac"/>
    <property type="match status" value="1"/>
</dbReference>
<dbReference type="InterPro" id="IPR014026">
    <property type="entry name" value="UDP-Glc/GDP-Man_DH_dimer"/>
</dbReference>
<dbReference type="InterPro" id="IPR028357">
    <property type="entry name" value="UDPglc_DH_bac"/>
</dbReference>
<dbReference type="PANTHER" id="PTHR43750">
    <property type="entry name" value="UDP-GLUCOSE 6-DEHYDROGENASE TUAD"/>
    <property type="match status" value="1"/>
</dbReference>
<accession>A0A1E7KN95</accession>
<feature type="binding site" evidence="10">
    <location>
        <position position="36"/>
    </location>
    <ligand>
        <name>NAD(+)</name>
        <dbReference type="ChEBI" id="CHEBI:57540"/>
    </ligand>
</feature>
<feature type="binding site" evidence="9">
    <location>
        <position position="338"/>
    </location>
    <ligand>
        <name>substrate</name>
    </ligand>
</feature>
<dbReference type="InterPro" id="IPR036220">
    <property type="entry name" value="UDP-Glc/GDP-Man_DH_C_sf"/>
</dbReference>
<organism evidence="12 13">
    <name type="scientific">Streptomyces oceani</name>
    <dbReference type="NCBI Taxonomy" id="1075402"/>
    <lineage>
        <taxon>Bacteria</taxon>
        <taxon>Bacillati</taxon>
        <taxon>Actinomycetota</taxon>
        <taxon>Actinomycetes</taxon>
        <taxon>Kitasatosporales</taxon>
        <taxon>Streptomycetaceae</taxon>
        <taxon>Streptomyces</taxon>
    </lineage>
</organism>
<feature type="binding site" evidence="9">
    <location>
        <position position="272"/>
    </location>
    <ligand>
        <name>substrate</name>
    </ligand>
</feature>
<dbReference type="Gene3D" id="1.20.5.100">
    <property type="entry name" value="Cytochrome c1, transmembrane anchor, C-terminal"/>
    <property type="match status" value="1"/>
</dbReference>
<sequence>MAEPALPRITVIGTGYLGVTHAAAMADLGFEVLGLDIVPEKIEMLSRGEVPLYEPGLTELLGRHVTGLEGASGRLRFTTSYEEVAEFGDVHFVCVNTPQRHGEYACDMSYVDSAVESLAPLLRRPALVVGKSTVPVGSARRLAARLAELAPAGEDAELAWNPEFLREGFAVRDTLHPDRIVVGVRSERAEQRLREVYASPLAEGTPFIVTDFPTAELVKTAANSFLATKISFINAMAEVCEAADGDVVKLADAIGHDDRIGRKFLRAGLGFGGGCLPKDLRAFMARAGELGADQALTFLREIDSINMRRRAHMVELTREALGGGLLGKRVGVLGATFKPESDDVRDSPALNVAGQLHLQGAQVTVYDPKGTENARALFPTLGYAASALEAVRAADVVLHLTEWAEFGELDPATLGEVVATRHILDGRNTLDPRLWRKAGWTFRALGRPTA</sequence>
<dbReference type="GO" id="GO:0003979">
    <property type="term" value="F:UDP-glucose 6-dehydrogenase activity"/>
    <property type="evidence" value="ECO:0007669"/>
    <property type="project" value="UniProtKB-EC"/>
</dbReference>
<dbReference type="SMART" id="SM00984">
    <property type="entry name" value="UDPG_MGDP_dh_C"/>
    <property type="match status" value="1"/>
</dbReference>
<evidence type="ECO:0000313" key="13">
    <source>
        <dbReference type="Proteomes" id="UP000176101"/>
    </source>
</evidence>
<feature type="binding site" evidence="10">
    <location>
        <position position="97"/>
    </location>
    <ligand>
        <name>NAD(+)</name>
        <dbReference type="ChEBI" id="CHEBI:57540"/>
    </ligand>
</feature>
<feature type="binding site" evidence="10">
    <location>
        <position position="278"/>
    </location>
    <ligand>
        <name>NAD(+)</name>
        <dbReference type="ChEBI" id="CHEBI:57540"/>
    </ligand>
</feature>
<feature type="domain" description="UDP-glucose/GDP-mannose dehydrogenase C-terminal" evidence="11">
    <location>
        <begin position="331"/>
        <end position="432"/>
    </location>
</feature>
<keyword evidence="4 7" id="KW-0560">Oxidoreductase</keyword>
<reference evidence="12 13" key="1">
    <citation type="journal article" date="2016" name="Front. Microbiol.">
        <title>Comparative Genomics Analysis of Streptomyces Species Reveals Their Adaptation to the Marine Environment and Their Diversity at the Genomic Level.</title>
        <authorList>
            <person name="Tian X."/>
            <person name="Zhang Z."/>
            <person name="Yang T."/>
            <person name="Chen M."/>
            <person name="Li J."/>
            <person name="Chen F."/>
            <person name="Yang J."/>
            <person name="Li W."/>
            <person name="Zhang B."/>
            <person name="Zhang Z."/>
            <person name="Wu J."/>
            <person name="Zhang C."/>
            <person name="Long L."/>
            <person name="Xiao J."/>
        </authorList>
    </citation>
    <scope>NUCLEOTIDE SEQUENCE [LARGE SCALE GENOMIC DNA]</scope>
    <source>
        <strain evidence="12 13">SCSIO 02100</strain>
    </source>
</reference>
<comment type="pathway">
    <text evidence="1">Nucleotide-sugar biosynthesis; UDP-alpha-D-glucuronate biosynthesis; UDP-alpha-D-glucuronate from UDP-alpha-D-glucose: step 1/1.</text>
</comment>
<dbReference type="SUPFAM" id="SSF48179">
    <property type="entry name" value="6-phosphogluconate dehydrogenase C-terminal domain-like"/>
    <property type="match status" value="1"/>
</dbReference>
<feature type="binding site" evidence="10">
    <location>
        <position position="345"/>
    </location>
    <ligand>
        <name>NAD(+)</name>
        <dbReference type="ChEBI" id="CHEBI:57540"/>
    </ligand>
</feature>
<dbReference type="InterPro" id="IPR036291">
    <property type="entry name" value="NAD(P)-bd_dom_sf"/>
</dbReference>
<dbReference type="SUPFAM" id="SSF51735">
    <property type="entry name" value="NAD(P)-binding Rossmann-fold domains"/>
    <property type="match status" value="1"/>
</dbReference>
<dbReference type="PIRSF" id="PIRSF000124">
    <property type="entry name" value="UDPglc_GDPman_dh"/>
    <property type="match status" value="1"/>
</dbReference>
<dbReference type="OrthoDB" id="5193947at2"/>
<evidence type="ECO:0000256" key="7">
    <source>
        <dbReference type="PIRNR" id="PIRNR000124"/>
    </source>
</evidence>
<feature type="binding site" evidence="10">
    <location>
        <position position="133"/>
    </location>
    <ligand>
        <name>NAD(+)</name>
        <dbReference type="ChEBI" id="CHEBI:57540"/>
    </ligand>
</feature>
<dbReference type="UniPathway" id="UPA00038">
    <property type="reaction ID" value="UER00491"/>
</dbReference>
<gene>
    <name evidence="12" type="ORF">AN216_03025</name>
</gene>
<evidence type="ECO:0000256" key="5">
    <source>
        <dbReference type="ARBA" id="ARBA00023027"/>
    </source>
</evidence>
<keyword evidence="13" id="KW-1185">Reference proteome</keyword>
<comment type="caution">
    <text evidence="12">The sequence shown here is derived from an EMBL/GenBank/DDBJ whole genome shotgun (WGS) entry which is preliminary data.</text>
</comment>
<feature type="active site" description="Nucleophile" evidence="8">
    <location>
        <position position="275"/>
    </location>
</feature>
<feature type="binding site" evidence="10">
    <location>
        <position position="167"/>
    </location>
    <ligand>
        <name>NAD(+)</name>
        <dbReference type="ChEBI" id="CHEBI:57540"/>
    </ligand>
</feature>
<dbReference type="RefSeq" id="WP_070195017.1">
    <property type="nucleotide sequence ID" value="NZ_LJGU01000097.1"/>
</dbReference>
<dbReference type="EC" id="1.1.1.22" evidence="3 7"/>
<dbReference type="InterPro" id="IPR001732">
    <property type="entry name" value="UDP-Glc/GDP-Man_DH_N"/>
</dbReference>
<comment type="catalytic activity">
    <reaction evidence="6 7">
        <text>UDP-alpha-D-glucose + 2 NAD(+) + H2O = UDP-alpha-D-glucuronate + 2 NADH + 3 H(+)</text>
        <dbReference type="Rhea" id="RHEA:23596"/>
        <dbReference type="ChEBI" id="CHEBI:15377"/>
        <dbReference type="ChEBI" id="CHEBI:15378"/>
        <dbReference type="ChEBI" id="CHEBI:57540"/>
        <dbReference type="ChEBI" id="CHEBI:57945"/>
        <dbReference type="ChEBI" id="CHEBI:58052"/>
        <dbReference type="ChEBI" id="CHEBI:58885"/>
        <dbReference type="EC" id="1.1.1.22"/>
    </reaction>
</comment>
<evidence type="ECO:0000256" key="3">
    <source>
        <dbReference type="ARBA" id="ARBA00012954"/>
    </source>
</evidence>
<feature type="binding site" evidence="9">
    <location>
        <position position="219"/>
    </location>
    <ligand>
        <name>substrate</name>
    </ligand>
</feature>
<evidence type="ECO:0000256" key="2">
    <source>
        <dbReference type="ARBA" id="ARBA00006601"/>
    </source>
</evidence>
<evidence type="ECO:0000259" key="11">
    <source>
        <dbReference type="SMART" id="SM00984"/>
    </source>
</evidence>
<dbReference type="AlphaFoldDB" id="A0A1E7KN95"/>
<keyword evidence="5 7" id="KW-0520">NAD</keyword>
<dbReference type="PANTHER" id="PTHR43750:SF3">
    <property type="entry name" value="UDP-GLUCOSE 6-DEHYDROGENASE TUAD"/>
    <property type="match status" value="1"/>
</dbReference>
<dbReference type="GO" id="GO:0051287">
    <property type="term" value="F:NAD binding"/>
    <property type="evidence" value="ECO:0007669"/>
    <property type="project" value="InterPro"/>
</dbReference>
<dbReference type="NCBIfam" id="TIGR03026">
    <property type="entry name" value="NDP-sugDHase"/>
    <property type="match status" value="1"/>
</dbReference>
<evidence type="ECO:0000256" key="4">
    <source>
        <dbReference type="ARBA" id="ARBA00023002"/>
    </source>
</evidence>
<evidence type="ECO:0000256" key="1">
    <source>
        <dbReference type="ARBA" id="ARBA00004701"/>
    </source>
</evidence>
<evidence type="ECO:0000313" key="12">
    <source>
        <dbReference type="EMBL" id="OEV05452.1"/>
    </source>
</evidence>
<feature type="binding site" evidence="10">
    <location>
        <position position="41"/>
    </location>
    <ligand>
        <name>NAD(+)</name>
        <dbReference type="ChEBI" id="CHEBI:57540"/>
    </ligand>
</feature>
<comment type="similarity">
    <text evidence="2 7">Belongs to the UDP-glucose/GDP-mannose dehydrogenase family.</text>
</comment>
<evidence type="ECO:0000256" key="9">
    <source>
        <dbReference type="PIRSR" id="PIRSR500134-2"/>
    </source>
</evidence>
<proteinExistence type="inferred from homology"/>
<dbReference type="Pfam" id="PF03720">
    <property type="entry name" value="UDPG_MGDP_dh_C"/>
    <property type="match status" value="1"/>
</dbReference>
<dbReference type="PATRIC" id="fig|1075402.3.peg.3236"/>
<feature type="binding site" evidence="9">
    <location>
        <begin position="264"/>
        <end position="268"/>
    </location>
    <ligand>
        <name>substrate</name>
    </ligand>
</feature>
<evidence type="ECO:0000256" key="8">
    <source>
        <dbReference type="PIRSR" id="PIRSR500134-1"/>
    </source>
</evidence>